<proteinExistence type="predicted"/>
<dbReference type="STRING" id="945713.IALB_2085"/>
<evidence type="ECO:0000313" key="9">
    <source>
        <dbReference type="EMBL" id="AFH49790.1"/>
    </source>
</evidence>
<gene>
    <name evidence="9" type="ordered locus">IALB_2085</name>
</gene>
<dbReference type="Pfam" id="PF02706">
    <property type="entry name" value="Wzz"/>
    <property type="match status" value="1"/>
</dbReference>
<evidence type="ECO:0000256" key="7">
    <source>
        <dbReference type="SAM" id="Phobius"/>
    </source>
</evidence>
<evidence type="ECO:0000259" key="8">
    <source>
        <dbReference type="Pfam" id="PF02706"/>
    </source>
</evidence>
<evidence type="ECO:0000256" key="4">
    <source>
        <dbReference type="ARBA" id="ARBA00022989"/>
    </source>
</evidence>
<evidence type="ECO:0000256" key="5">
    <source>
        <dbReference type="ARBA" id="ARBA00023136"/>
    </source>
</evidence>
<keyword evidence="5 7" id="KW-0472">Membrane</keyword>
<keyword evidence="6" id="KW-0175">Coiled coil</keyword>
<dbReference type="InterPro" id="IPR050445">
    <property type="entry name" value="Bact_polysacc_biosynth/exp"/>
</dbReference>
<name>I0ALD3_IGNAJ</name>
<keyword evidence="2" id="KW-1003">Cell membrane</keyword>
<evidence type="ECO:0000256" key="3">
    <source>
        <dbReference type="ARBA" id="ARBA00022692"/>
    </source>
</evidence>
<dbReference type="GO" id="GO:0004713">
    <property type="term" value="F:protein tyrosine kinase activity"/>
    <property type="evidence" value="ECO:0007669"/>
    <property type="project" value="TreeGrafter"/>
</dbReference>
<reference evidence="9 10" key="1">
    <citation type="journal article" date="2012" name="Front. Microbiol.">
        <title>Complete genome of Ignavibacterium album, a metabolically versatile, flagellated, facultative anaerobe from the phylum Chlorobi.</title>
        <authorList>
            <person name="Liu Z."/>
            <person name="Frigaard N.-U."/>
            <person name="Vogl K."/>
            <person name="Iino T."/>
            <person name="Ohkuma M."/>
            <person name="Overmann J."/>
            <person name="Bryant D.A."/>
        </authorList>
    </citation>
    <scope>NUCLEOTIDE SEQUENCE [LARGE SCALE GENOMIC DNA]</scope>
    <source>
        <strain evidence="10">DSM 19864 / JCM 16511 / NBRC 101810 / Mat9-16</strain>
    </source>
</reference>
<dbReference type="eggNOG" id="COG3206">
    <property type="taxonomic scope" value="Bacteria"/>
</dbReference>
<dbReference type="Proteomes" id="UP000007394">
    <property type="component" value="Chromosome"/>
</dbReference>
<evidence type="ECO:0000256" key="1">
    <source>
        <dbReference type="ARBA" id="ARBA00004651"/>
    </source>
</evidence>
<dbReference type="InterPro" id="IPR003856">
    <property type="entry name" value="LPS_length_determ_N"/>
</dbReference>
<feature type="transmembrane region" description="Helical" evidence="7">
    <location>
        <begin position="347"/>
        <end position="368"/>
    </location>
</feature>
<evidence type="ECO:0000256" key="6">
    <source>
        <dbReference type="SAM" id="Coils"/>
    </source>
</evidence>
<sequence>MDFHTILHTILINWKRIISVTILSTVILFLILLFVYPVTYTSSVTILPPERKKDFGLGSLLGTGMNDLSGIATGMMTIASSEMYIQIMKSRTLSEFVVKKLDLVEKFNVDSDEKAIANLQKMISFDLNKEGIVKLSVDVTSNILPAVTSDKDSLKVLAKQIAQSFIDGLNYFNNSKLSTKSKNTRIYLEQQISETRVQLDSLENELVKFQQKYKTISLSDQMKTSLEAAAKLKSEITRIEIEMNLLKNDVTEENKYYHTLQKQLEELKKQYNKFDTDRIDYLLSFKNAPELGQQLSSLFREVRIQNEIYVMLQQLYYKEKIQEKRDTPSVDILDEPIIPENQSSPRLFFSSLIGGIFIFIGLSSFYFYKDLKVLKAKNSA</sequence>
<dbReference type="GO" id="GO:0005886">
    <property type="term" value="C:plasma membrane"/>
    <property type="evidence" value="ECO:0007669"/>
    <property type="project" value="UniProtKB-SubCell"/>
</dbReference>
<evidence type="ECO:0000313" key="10">
    <source>
        <dbReference type="Proteomes" id="UP000007394"/>
    </source>
</evidence>
<comment type="subcellular location">
    <subcellularLocation>
        <location evidence="1">Cell membrane</location>
        <topology evidence="1">Multi-pass membrane protein</topology>
    </subcellularLocation>
</comment>
<feature type="transmembrane region" description="Helical" evidence="7">
    <location>
        <begin position="17"/>
        <end position="38"/>
    </location>
</feature>
<keyword evidence="10" id="KW-1185">Reference proteome</keyword>
<dbReference type="PANTHER" id="PTHR32309">
    <property type="entry name" value="TYROSINE-PROTEIN KINASE"/>
    <property type="match status" value="1"/>
</dbReference>
<organism evidence="9 10">
    <name type="scientific">Ignavibacterium album (strain DSM 19864 / JCM 16511 / NBRC 101810 / Mat9-16)</name>
    <dbReference type="NCBI Taxonomy" id="945713"/>
    <lineage>
        <taxon>Bacteria</taxon>
        <taxon>Pseudomonadati</taxon>
        <taxon>Ignavibacteriota</taxon>
        <taxon>Ignavibacteria</taxon>
        <taxon>Ignavibacteriales</taxon>
        <taxon>Ignavibacteriaceae</taxon>
        <taxon>Ignavibacterium</taxon>
    </lineage>
</organism>
<dbReference type="RefSeq" id="WP_014560939.1">
    <property type="nucleotide sequence ID" value="NC_017464.1"/>
</dbReference>
<feature type="domain" description="Polysaccharide chain length determinant N-terminal" evidence="8">
    <location>
        <begin position="1"/>
        <end position="101"/>
    </location>
</feature>
<feature type="coiled-coil region" evidence="6">
    <location>
        <begin position="185"/>
        <end position="277"/>
    </location>
</feature>
<dbReference type="HOGENOM" id="CLU_051175_1_0_10"/>
<evidence type="ECO:0000256" key="2">
    <source>
        <dbReference type="ARBA" id="ARBA00022475"/>
    </source>
</evidence>
<dbReference type="OrthoDB" id="9794577at2"/>
<dbReference type="Gene3D" id="1.10.287.1490">
    <property type="match status" value="1"/>
</dbReference>
<keyword evidence="4 7" id="KW-1133">Transmembrane helix</keyword>
<dbReference type="PANTHER" id="PTHR32309:SF13">
    <property type="entry name" value="FERRIC ENTEROBACTIN TRANSPORT PROTEIN FEPE"/>
    <property type="match status" value="1"/>
</dbReference>
<dbReference type="AlphaFoldDB" id="I0ALD3"/>
<keyword evidence="3 7" id="KW-0812">Transmembrane</keyword>
<protein>
    <submittedName>
        <fullName evidence="9">Putative lipopolysaccharide biosynthesis protein</fullName>
    </submittedName>
</protein>
<dbReference type="KEGG" id="ial:IALB_2085"/>
<dbReference type="EMBL" id="CP003418">
    <property type="protein sequence ID" value="AFH49790.1"/>
    <property type="molecule type" value="Genomic_DNA"/>
</dbReference>
<accession>I0ALD3</accession>